<name>A0AAD9R879_9HYME</name>
<evidence type="ECO:0000313" key="2">
    <source>
        <dbReference type="Proteomes" id="UP001258017"/>
    </source>
</evidence>
<comment type="caution">
    <text evidence="1">The sequence shown here is derived from an EMBL/GenBank/DDBJ whole genome shotgun (WGS) entry which is preliminary data.</text>
</comment>
<feature type="non-terminal residue" evidence="1">
    <location>
        <position position="50"/>
    </location>
</feature>
<reference evidence="1" key="1">
    <citation type="submission" date="2021-08" db="EMBL/GenBank/DDBJ databases">
        <authorList>
            <person name="Misof B."/>
            <person name="Oliver O."/>
            <person name="Podsiadlowski L."/>
            <person name="Donath A."/>
            <person name="Peters R."/>
            <person name="Mayer C."/>
            <person name="Rust J."/>
            <person name="Gunkel S."/>
            <person name="Lesny P."/>
            <person name="Martin S."/>
            <person name="Oeyen J.P."/>
            <person name="Petersen M."/>
            <person name="Panagiotis P."/>
            <person name="Wilbrandt J."/>
            <person name="Tanja T."/>
        </authorList>
    </citation>
    <scope>NUCLEOTIDE SEQUENCE</scope>
    <source>
        <strain evidence="1">GBR_01_08_01A</strain>
        <tissue evidence="1">Thorax + abdomen</tissue>
    </source>
</reference>
<accession>A0AAD9R879</accession>
<keyword evidence="2" id="KW-1185">Reference proteome</keyword>
<sequence length="50" mass="5895">MADVQNLTPPHRSKTFFIRDNQDEINIEMRKKRKLTSDGVLRAPLEVEKK</sequence>
<protein>
    <submittedName>
        <fullName evidence="1">Uncharacterized protein</fullName>
    </submittedName>
</protein>
<evidence type="ECO:0000313" key="1">
    <source>
        <dbReference type="EMBL" id="KAK2574902.1"/>
    </source>
</evidence>
<reference evidence="1" key="2">
    <citation type="journal article" date="2023" name="Commun. Biol.">
        <title>Intrasexual cuticular hydrocarbon dimorphism in a wasp sheds light on hydrocarbon biosynthesis genes in Hymenoptera.</title>
        <authorList>
            <person name="Moris V.C."/>
            <person name="Podsiadlowski L."/>
            <person name="Martin S."/>
            <person name="Oeyen J.P."/>
            <person name="Donath A."/>
            <person name="Petersen M."/>
            <person name="Wilbrandt J."/>
            <person name="Misof B."/>
            <person name="Liedtke D."/>
            <person name="Thamm M."/>
            <person name="Scheiner R."/>
            <person name="Schmitt T."/>
            <person name="Niehuis O."/>
        </authorList>
    </citation>
    <scope>NUCLEOTIDE SEQUENCE</scope>
    <source>
        <strain evidence="1">GBR_01_08_01A</strain>
    </source>
</reference>
<dbReference type="EMBL" id="JAIFRP010004522">
    <property type="protein sequence ID" value="KAK2574902.1"/>
    <property type="molecule type" value="Genomic_DNA"/>
</dbReference>
<organism evidence="1 2">
    <name type="scientific">Odynerus spinipes</name>
    <dbReference type="NCBI Taxonomy" id="1348599"/>
    <lineage>
        <taxon>Eukaryota</taxon>
        <taxon>Metazoa</taxon>
        <taxon>Ecdysozoa</taxon>
        <taxon>Arthropoda</taxon>
        <taxon>Hexapoda</taxon>
        <taxon>Insecta</taxon>
        <taxon>Pterygota</taxon>
        <taxon>Neoptera</taxon>
        <taxon>Endopterygota</taxon>
        <taxon>Hymenoptera</taxon>
        <taxon>Apocrita</taxon>
        <taxon>Aculeata</taxon>
        <taxon>Vespoidea</taxon>
        <taxon>Vespidae</taxon>
        <taxon>Eumeninae</taxon>
        <taxon>Odynerus</taxon>
    </lineage>
</organism>
<dbReference type="Proteomes" id="UP001258017">
    <property type="component" value="Unassembled WGS sequence"/>
</dbReference>
<proteinExistence type="predicted"/>
<dbReference type="AlphaFoldDB" id="A0AAD9R879"/>
<gene>
    <name evidence="1" type="ORF">KPH14_002593</name>
</gene>